<keyword evidence="3" id="KW-1185">Reference proteome</keyword>
<feature type="region of interest" description="Disordered" evidence="1">
    <location>
        <begin position="26"/>
        <end position="46"/>
    </location>
</feature>
<comment type="caution">
    <text evidence="2">The sequence shown here is derived from an EMBL/GenBank/DDBJ whole genome shotgun (WGS) entry which is preliminary data.</text>
</comment>
<feature type="compositionally biased region" description="Polar residues" evidence="1">
    <location>
        <begin position="31"/>
        <end position="41"/>
    </location>
</feature>
<evidence type="ECO:0000313" key="2">
    <source>
        <dbReference type="EMBL" id="CAJ1394094.1"/>
    </source>
</evidence>
<organism evidence="2 3">
    <name type="scientific">Effrenium voratum</name>
    <dbReference type="NCBI Taxonomy" id="2562239"/>
    <lineage>
        <taxon>Eukaryota</taxon>
        <taxon>Sar</taxon>
        <taxon>Alveolata</taxon>
        <taxon>Dinophyceae</taxon>
        <taxon>Suessiales</taxon>
        <taxon>Symbiodiniaceae</taxon>
        <taxon>Effrenium</taxon>
    </lineage>
</organism>
<dbReference type="AlphaFoldDB" id="A0AA36IV47"/>
<evidence type="ECO:0000256" key="1">
    <source>
        <dbReference type="SAM" id="MobiDB-lite"/>
    </source>
</evidence>
<dbReference type="Proteomes" id="UP001178507">
    <property type="component" value="Unassembled WGS sequence"/>
</dbReference>
<gene>
    <name evidence="2" type="ORF">EVOR1521_LOCUS18829</name>
</gene>
<dbReference type="EMBL" id="CAUJNA010002746">
    <property type="protein sequence ID" value="CAJ1394094.1"/>
    <property type="molecule type" value="Genomic_DNA"/>
</dbReference>
<proteinExistence type="predicted"/>
<name>A0AA36IV47_9DINO</name>
<accession>A0AA36IV47</accession>
<evidence type="ECO:0000313" key="3">
    <source>
        <dbReference type="Proteomes" id="UP001178507"/>
    </source>
</evidence>
<sequence length="63" mass="6901">MLVESFCLPFDGHVFASLVRNTDVSDLDSRASPTSEQNFSASDDGEAAIPFSTEDFERLNDIS</sequence>
<protein>
    <submittedName>
        <fullName evidence="2">Uncharacterized protein</fullName>
    </submittedName>
</protein>
<reference evidence="2" key="1">
    <citation type="submission" date="2023-08" db="EMBL/GenBank/DDBJ databases">
        <authorList>
            <person name="Chen Y."/>
            <person name="Shah S."/>
            <person name="Dougan E. K."/>
            <person name="Thang M."/>
            <person name="Chan C."/>
        </authorList>
    </citation>
    <scope>NUCLEOTIDE SEQUENCE</scope>
</reference>